<dbReference type="Proteomes" id="UP000585905">
    <property type="component" value="Unassembled WGS sequence"/>
</dbReference>
<dbReference type="AlphaFoldDB" id="A0A839E4H3"/>
<organism evidence="2 3">
    <name type="scientific">Microcella alkalica</name>
    <dbReference type="NCBI Taxonomy" id="355930"/>
    <lineage>
        <taxon>Bacteria</taxon>
        <taxon>Bacillati</taxon>
        <taxon>Actinomycetota</taxon>
        <taxon>Actinomycetes</taxon>
        <taxon>Micrococcales</taxon>
        <taxon>Microbacteriaceae</taxon>
        <taxon>Microcella</taxon>
    </lineage>
</organism>
<sequence length="71" mass="7908">MTANDNNPRSTDDEFADRELLAREVDHDAERPVDLDDALDEALPPPTIDPDERVEVEPDPDLAIDDERPAG</sequence>
<comment type="caution">
    <text evidence="2">The sequence shown here is derived from an EMBL/GenBank/DDBJ whole genome shotgun (WGS) entry which is preliminary data.</text>
</comment>
<evidence type="ECO:0000256" key="1">
    <source>
        <dbReference type="SAM" id="MobiDB-lite"/>
    </source>
</evidence>
<feature type="region of interest" description="Disordered" evidence="1">
    <location>
        <begin position="23"/>
        <end position="71"/>
    </location>
</feature>
<feature type="compositionally biased region" description="Basic and acidic residues" evidence="1">
    <location>
        <begin position="23"/>
        <end position="34"/>
    </location>
</feature>
<dbReference type="EMBL" id="JACGWX010000002">
    <property type="protein sequence ID" value="MBA8847579.1"/>
    <property type="molecule type" value="Genomic_DNA"/>
</dbReference>
<name>A0A839E4H3_9MICO</name>
<gene>
    <name evidence="2" type="ORF">FHX53_001164</name>
</gene>
<dbReference type="RefSeq" id="WP_182490400.1">
    <property type="nucleotide sequence ID" value="NZ_BAAAOV010000010.1"/>
</dbReference>
<accession>A0A839E4H3</accession>
<protein>
    <submittedName>
        <fullName evidence="2">Uncharacterized protein</fullName>
    </submittedName>
</protein>
<reference evidence="2 3" key="1">
    <citation type="submission" date="2020-07" db="EMBL/GenBank/DDBJ databases">
        <title>Sequencing the genomes of 1000 actinobacteria strains.</title>
        <authorList>
            <person name="Klenk H.-P."/>
        </authorList>
    </citation>
    <scope>NUCLEOTIDE SEQUENCE [LARGE SCALE GENOMIC DNA]</scope>
    <source>
        <strain evidence="2 3">DSM 19663</strain>
    </source>
</reference>
<evidence type="ECO:0000313" key="2">
    <source>
        <dbReference type="EMBL" id="MBA8847579.1"/>
    </source>
</evidence>
<evidence type="ECO:0000313" key="3">
    <source>
        <dbReference type="Proteomes" id="UP000585905"/>
    </source>
</evidence>
<proteinExistence type="predicted"/>
<keyword evidence="3" id="KW-1185">Reference proteome</keyword>